<dbReference type="Proteomes" id="UP000250006">
    <property type="component" value="Unassembled WGS sequence"/>
</dbReference>
<comment type="caution">
    <text evidence="1">The sequence shown here is derived from an EMBL/GenBank/DDBJ whole genome shotgun (WGS) entry which is preliminary data.</text>
</comment>
<proteinExistence type="predicted"/>
<evidence type="ECO:0000313" key="2">
    <source>
        <dbReference type="Proteomes" id="UP000250006"/>
    </source>
</evidence>
<evidence type="ECO:0000313" key="1">
    <source>
        <dbReference type="EMBL" id="SPT53783.1"/>
    </source>
</evidence>
<protein>
    <submittedName>
        <fullName evidence="1">Uncharacterized protein</fullName>
    </submittedName>
</protein>
<keyword evidence="2" id="KW-1185">Reference proteome</keyword>
<accession>A0ABY1VPQ4</accession>
<sequence>MQSHTCNVIQDWARLDVAKRTAVIKTLRKAAKARGLDMEVTELTRHTAVRVGNVSRTLGRHNEVDEVTVGQFFDQFAEVLGGKGWWR</sequence>
<name>A0ABY1VPQ4_9ACTO</name>
<reference evidence="1 2" key="1">
    <citation type="submission" date="2018-06" db="EMBL/GenBank/DDBJ databases">
        <authorList>
            <consortium name="Pathogen Informatics"/>
            <person name="Doyle S."/>
        </authorList>
    </citation>
    <scope>NUCLEOTIDE SEQUENCE [LARGE SCALE GENOMIC DNA]</scope>
    <source>
        <strain evidence="1 2">NCTC11535</strain>
    </source>
</reference>
<organism evidence="1 2">
    <name type="scientific">Actinomyces bovis</name>
    <dbReference type="NCBI Taxonomy" id="1658"/>
    <lineage>
        <taxon>Bacteria</taxon>
        <taxon>Bacillati</taxon>
        <taxon>Actinomycetota</taxon>
        <taxon>Actinomycetes</taxon>
        <taxon>Actinomycetales</taxon>
        <taxon>Actinomycetaceae</taxon>
        <taxon>Actinomyces</taxon>
    </lineage>
</organism>
<dbReference type="EMBL" id="UAPQ01000008">
    <property type="protein sequence ID" value="SPT53783.1"/>
    <property type="molecule type" value="Genomic_DNA"/>
</dbReference>
<gene>
    <name evidence="1" type="ORF">NCTC11535_01467</name>
</gene>